<reference evidence="5 6" key="1">
    <citation type="submission" date="2020-02" db="EMBL/GenBank/DDBJ databases">
        <title>Acidophilic actinobacteria isolated from forest soil.</title>
        <authorList>
            <person name="Golinska P."/>
        </authorList>
    </citation>
    <scope>NUCLEOTIDE SEQUENCE [LARGE SCALE GENOMIC DNA]</scope>
    <source>
        <strain evidence="5 6">NL8</strain>
    </source>
</reference>
<keyword evidence="1" id="KW-0808">Transferase</keyword>
<name>A0ABS5KM68_9ACTN</name>
<keyword evidence="6" id="KW-1185">Reference proteome</keyword>
<feature type="domain" description="Histidine kinase/HSP90-like ATPase" evidence="4">
    <location>
        <begin position="25"/>
        <end position="110"/>
    </location>
</feature>
<dbReference type="SUPFAM" id="SSF55874">
    <property type="entry name" value="ATPase domain of HSP90 chaperone/DNA topoisomerase II/histidine kinase"/>
    <property type="match status" value="1"/>
</dbReference>
<dbReference type="Pfam" id="PF02518">
    <property type="entry name" value="HATPase_c"/>
    <property type="match status" value="1"/>
</dbReference>
<dbReference type="Proteomes" id="UP000730482">
    <property type="component" value="Unassembled WGS sequence"/>
</dbReference>
<dbReference type="CDD" id="cd16917">
    <property type="entry name" value="HATPase_UhpB-NarQ-NarX-like"/>
    <property type="match status" value="1"/>
</dbReference>
<evidence type="ECO:0000256" key="2">
    <source>
        <dbReference type="ARBA" id="ARBA00022777"/>
    </source>
</evidence>
<dbReference type="InterPro" id="IPR003594">
    <property type="entry name" value="HATPase_dom"/>
</dbReference>
<evidence type="ECO:0000313" key="5">
    <source>
        <dbReference type="EMBL" id="MBS2547140.1"/>
    </source>
</evidence>
<dbReference type="InterPro" id="IPR050482">
    <property type="entry name" value="Sensor_HK_TwoCompSys"/>
</dbReference>
<evidence type="ECO:0000256" key="1">
    <source>
        <dbReference type="ARBA" id="ARBA00022679"/>
    </source>
</evidence>
<protein>
    <recommendedName>
        <fullName evidence="4">Histidine kinase/HSP90-like ATPase domain-containing protein</fullName>
    </recommendedName>
</protein>
<evidence type="ECO:0000259" key="4">
    <source>
        <dbReference type="Pfam" id="PF02518"/>
    </source>
</evidence>
<keyword evidence="2" id="KW-0418">Kinase</keyword>
<gene>
    <name evidence="5" type="ORF">KGQ19_09675</name>
</gene>
<organism evidence="5 6">
    <name type="scientific">Catenulispora pinistramenti</name>
    <dbReference type="NCBI Taxonomy" id="2705254"/>
    <lineage>
        <taxon>Bacteria</taxon>
        <taxon>Bacillati</taxon>
        <taxon>Actinomycetota</taxon>
        <taxon>Actinomycetes</taxon>
        <taxon>Catenulisporales</taxon>
        <taxon>Catenulisporaceae</taxon>
        <taxon>Catenulispora</taxon>
    </lineage>
</organism>
<dbReference type="PANTHER" id="PTHR24421">
    <property type="entry name" value="NITRATE/NITRITE SENSOR PROTEIN NARX-RELATED"/>
    <property type="match status" value="1"/>
</dbReference>
<proteinExistence type="predicted"/>
<dbReference type="EMBL" id="JAAFYZ010000023">
    <property type="protein sequence ID" value="MBS2547140.1"/>
    <property type="molecule type" value="Genomic_DNA"/>
</dbReference>
<dbReference type="Gene3D" id="3.30.565.10">
    <property type="entry name" value="Histidine kinase-like ATPase, C-terminal domain"/>
    <property type="match status" value="1"/>
</dbReference>
<dbReference type="RefSeq" id="WP_212008741.1">
    <property type="nucleotide sequence ID" value="NZ_JAAFYZ010000023.1"/>
</dbReference>
<accession>A0ABS5KM68</accession>
<dbReference type="InterPro" id="IPR036890">
    <property type="entry name" value="HATPase_C_sf"/>
</dbReference>
<evidence type="ECO:0000313" key="6">
    <source>
        <dbReference type="Proteomes" id="UP000730482"/>
    </source>
</evidence>
<sequence>MGFTPPVRFTGPIDFEVSDEAAEHALAVVREALSKVGRHAQASKADVDVATADGYLVLRVADNGVGMPEGGGPRSGLGNLADRAAALGGEFTVGPAEGGGTVLTWRVPLDD</sequence>
<comment type="caution">
    <text evidence="5">The sequence shown here is derived from an EMBL/GenBank/DDBJ whole genome shotgun (WGS) entry which is preliminary data.</text>
</comment>
<dbReference type="PANTHER" id="PTHR24421:SF56">
    <property type="entry name" value="OXYGEN SENSOR HISTIDINE KINASE RESPONSE REGULATOR DOST"/>
    <property type="match status" value="1"/>
</dbReference>
<evidence type="ECO:0000256" key="3">
    <source>
        <dbReference type="ARBA" id="ARBA00023012"/>
    </source>
</evidence>
<keyword evidence="3" id="KW-0902">Two-component regulatory system</keyword>